<evidence type="ECO:0000313" key="2">
    <source>
        <dbReference type="Proteomes" id="UP000036681"/>
    </source>
</evidence>
<name>A0A0M3IJF0_ASCLU</name>
<sequence>MRLSDSNIYLCQNEHLQNSFDIPCFNESIEEWEKPRLISWTGPLITWMIKEPPEFIVCETNTSRTFSRHKNFVFLGTTVENIDKRSRGAELFEKYSNAPKYDDEPPPAEEIRVPKGDEWKKSEDLWDMQCPVWQKTATLILCIIEAFELLAFGVVLLAVQFIAKPKLRKYRIQEGIGITRKKRDMKKRAIRRLKSEFFFSSIEVINNK</sequence>
<reference evidence="3" key="1">
    <citation type="submission" date="2017-02" db="UniProtKB">
        <authorList>
            <consortium name="WormBaseParasite"/>
        </authorList>
    </citation>
    <scope>IDENTIFICATION</scope>
</reference>
<keyword evidence="1" id="KW-0472">Membrane</keyword>
<keyword evidence="1" id="KW-1133">Transmembrane helix</keyword>
<dbReference type="WBParaSite" id="ALUE_0001877201-mRNA-1">
    <property type="protein sequence ID" value="ALUE_0001877201-mRNA-1"/>
    <property type="gene ID" value="ALUE_0001877201"/>
</dbReference>
<accession>A0A0M3IJF0</accession>
<evidence type="ECO:0000256" key="1">
    <source>
        <dbReference type="SAM" id="Phobius"/>
    </source>
</evidence>
<evidence type="ECO:0000313" key="3">
    <source>
        <dbReference type="WBParaSite" id="ALUE_0001877201-mRNA-1"/>
    </source>
</evidence>
<keyword evidence="1" id="KW-0812">Transmembrane</keyword>
<proteinExistence type="predicted"/>
<dbReference type="Proteomes" id="UP000036681">
    <property type="component" value="Unplaced"/>
</dbReference>
<feature type="transmembrane region" description="Helical" evidence="1">
    <location>
        <begin position="138"/>
        <end position="163"/>
    </location>
</feature>
<dbReference type="AlphaFoldDB" id="A0A0M3IJF0"/>
<keyword evidence="2" id="KW-1185">Reference proteome</keyword>
<protein>
    <submittedName>
        <fullName evidence="3">Uncharacterized protein</fullName>
    </submittedName>
</protein>
<organism evidence="2 3">
    <name type="scientific">Ascaris lumbricoides</name>
    <name type="common">Giant roundworm</name>
    <dbReference type="NCBI Taxonomy" id="6252"/>
    <lineage>
        <taxon>Eukaryota</taxon>
        <taxon>Metazoa</taxon>
        <taxon>Ecdysozoa</taxon>
        <taxon>Nematoda</taxon>
        <taxon>Chromadorea</taxon>
        <taxon>Rhabditida</taxon>
        <taxon>Spirurina</taxon>
        <taxon>Ascaridomorpha</taxon>
        <taxon>Ascaridoidea</taxon>
        <taxon>Ascarididae</taxon>
        <taxon>Ascaris</taxon>
    </lineage>
</organism>